<evidence type="ECO:0000259" key="2">
    <source>
        <dbReference type="Pfam" id="PF00149"/>
    </source>
</evidence>
<dbReference type="PANTHER" id="PTHR30337">
    <property type="entry name" value="COMPONENT OF ATP-DEPENDENT DSDNA EXONUCLEASE"/>
    <property type="match status" value="1"/>
</dbReference>
<dbReference type="InterPro" id="IPR004843">
    <property type="entry name" value="Calcineurin-like_PHP"/>
</dbReference>
<accession>A0ABR7VIF7</accession>
<gene>
    <name evidence="3" type="ORF">IC602_03750</name>
</gene>
<dbReference type="GO" id="GO:0004527">
    <property type="term" value="F:exonuclease activity"/>
    <property type="evidence" value="ECO:0007669"/>
    <property type="project" value="UniProtKB-KW"/>
</dbReference>
<dbReference type="CDD" id="cd00840">
    <property type="entry name" value="MPP_Mre11_N"/>
    <property type="match status" value="1"/>
</dbReference>
<evidence type="ECO:0000313" key="4">
    <source>
        <dbReference type="Proteomes" id="UP000621631"/>
    </source>
</evidence>
<organism evidence="3 4">
    <name type="scientific">Virgibacillus halodenitrificans</name>
    <name type="common">Bacillus halodenitrificans</name>
    <dbReference type="NCBI Taxonomy" id="1482"/>
    <lineage>
        <taxon>Bacteria</taxon>
        <taxon>Bacillati</taxon>
        <taxon>Bacillota</taxon>
        <taxon>Bacilli</taxon>
        <taxon>Bacillales</taxon>
        <taxon>Bacillaceae</taxon>
        <taxon>Virgibacillus</taxon>
    </lineage>
</organism>
<dbReference type="InterPro" id="IPR029052">
    <property type="entry name" value="Metallo-depent_PP-like"/>
</dbReference>
<dbReference type="SUPFAM" id="SSF56300">
    <property type="entry name" value="Metallo-dependent phosphatases"/>
    <property type="match status" value="1"/>
</dbReference>
<reference evidence="3 4" key="1">
    <citation type="submission" date="2020-09" db="EMBL/GenBank/DDBJ databases">
        <title>Draft Genome Sequences of Oil-Oxidizing Bacteria Halomonas titanicae, Marinobacter lutaoensis, and Virgibacillus halodenitrificans Isolated from Highly Saline Environments.</title>
        <authorList>
            <person name="Grouzdev D.S."/>
            <person name="Sokolova D.S."/>
            <person name="Semenova E.M."/>
            <person name="Borzenkov I.A."/>
            <person name="Bidzhieva S.K."/>
            <person name="Poltaraus A.B."/>
            <person name="Nazina T.N."/>
        </authorList>
    </citation>
    <scope>NUCLEOTIDE SEQUENCE [LARGE SCALE GENOMIC DNA]</scope>
    <source>
        <strain evidence="3 4">VKM B-3472D</strain>
    </source>
</reference>
<keyword evidence="3" id="KW-0540">Nuclease</keyword>
<keyword evidence="1" id="KW-0378">Hydrolase</keyword>
<dbReference type="InterPro" id="IPR050535">
    <property type="entry name" value="DNA_Repair-Maintenance_Comp"/>
</dbReference>
<proteinExistence type="predicted"/>
<name>A0ABR7VIF7_VIRHA</name>
<dbReference type="Pfam" id="PF00149">
    <property type="entry name" value="Metallophos"/>
    <property type="match status" value="1"/>
</dbReference>
<dbReference type="RefSeq" id="WP_077357266.1">
    <property type="nucleotide sequence ID" value="NZ_CP090006.1"/>
</dbReference>
<keyword evidence="4" id="KW-1185">Reference proteome</keyword>
<dbReference type="Gene3D" id="3.60.21.10">
    <property type="match status" value="1"/>
</dbReference>
<feature type="domain" description="Calcineurin-like phosphoesterase" evidence="2">
    <location>
        <begin position="6"/>
        <end position="204"/>
    </location>
</feature>
<evidence type="ECO:0000313" key="3">
    <source>
        <dbReference type="EMBL" id="MBD1221709.1"/>
    </source>
</evidence>
<dbReference type="Proteomes" id="UP000621631">
    <property type="component" value="Unassembled WGS sequence"/>
</dbReference>
<sequence>MVKQISFLHAADLHLDSPYKGLSYTPSAIFEQIRESTFHALEHLVDAAIRKQVDFVLITGDLFDNERQSLKAQVRLKRAFEKLEAYHINVYMSYGNHDYIKGNIHPVAYPSNVYIFPEERVSHFTYTKNDEELAAIYGFSYENRAVLQNKVSEYEIKDDTIPFHIGMLHGSIQNNTEHDHYAPFQLSELERRNFHYWALGHIHKRQILKEDPPVVYSGNTQGRHRKETGEKGCYHVILTENDVEMTFLPLQAIKFTSIMVDVDDCNDIFELEKKLQTKIEQISSDVPSLLELTLLSTNEIHKEWTRESLIDEVIELVNEPATVKHNWFYIYKYEMKINTPFNAMNSYTGDPFTEELVHQGENFPVKTSVGELYLQKKARRYLEVLSKEEEETIKQEALELVINELHRK</sequence>
<evidence type="ECO:0000256" key="1">
    <source>
        <dbReference type="ARBA" id="ARBA00022801"/>
    </source>
</evidence>
<dbReference type="PANTHER" id="PTHR30337:SF7">
    <property type="entry name" value="PHOSPHOESTERASE"/>
    <property type="match status" value="1"/>
</dbReference>
<dbReference type="InterPro" id="IPR041796">
    <property type="entry name" value="Mre11_N"/>
</dbReference>
<protein>
    <submittedName>
        <fullName evidence="3">DNA repair exonuclease</fullName>
    </submittedName>
</protein>
<comment type="caution">
    <text evidence="3">The sequence shown here is derived from an EMBL/GenBank/DDBJ whole genome shotgun (WGS) entry which is preliminary data.</text>
</comment>
<dbReference type="InterPro" id="IPR014576">
    <property type="entry name" value="Pesterase_YhaO"/>
</dbReference>
<keyword evidence="3" id="KW-0269">Exonuclease</keyword>
<dbReference type="PIRSF" id="PIRSF033091">
    <property type="entry name" value="Pesterase_YhaO"/>
    <property type="match status" value="1"/>
</dbReference>
<dbReference type="EMBL" id="JACWEZ010000002">
    <property type="protein sequence ID" value="MBD1221709.1"/>
    <property type="molecule type" value="Genomic_DNA"/>
</dbReference>